<dbReference type="Proteomes" id="UP000217257">
    <property type="component" value="Chromosome"/>
</dbReference>
<dbReference type="GO" id="GO:0006289">
    <property type="term" value="P:nucleotide-excision repair"/>
    <property type="evidence" value="ECO:0007669"/>
    <property type="project" value="InterPro"/>
</dbReference>
<evidence type="ECO:0000313" key="3">
    <source>
        <dbReference type="Proteomes" id="UP000217257"/>
    </source>
</evidence>
<dbReference type="GO" id="GO:0005524">
    <property type="term" value="F:ATP binding"/>
    <property type="evidence" value="ECO:0007669"/>
    <property type="project" value="InterPro"/>
</dbReference>
<dbReference type="InterPro" id="IPR027417">
    <property type="entry name" value="P-loop_NTPase"/>
</dbReference>
<dbReference type="GO" id="GO:0003677">
    <property type="term" value="F:DNA binding"/>
    <property type="evidence" value="ECO:0007669"/>
    <property type="project" value="InterPro"/>
</dbReference>
<accession>A0A250IX48</accession>
<dbReference type="KEGG" id="cfus:CYFUS_001719"/>
<protein>
    <submittedName>
        <fullName evidence="2">Excinuclease ABC subunit B</fullName>
    </submittedName>
</protein>
<dbReference type="AlphaFoldDB" id="A0A250IX48"/>
<evidence type="ECO:0000259" key="1">
    <source>
        <dbReference type="PROSITE" id="PS51194"/>
    </source>
</evidence>
<dbReference type="SUPFAM" id="SSF52540">
    <property type="entry name" value="P-loop containing nucleoside triphosphate hydrolases"/>
    <property type="match status" value="1"/>
</dbReference>
<evidence type="ECO:0000313" key="2">
    <source>
        <dbReference type="EMBL" id="ATB36305.1"/>
    </source>
</evidence>
<dbReference type="PROSITE" id="PS51194">
    <property type="entry name" value="HELICASE_CTER"/>
    <property type="match status" value="1"/>
</dbReference>
<dbReference type="Gene3D" id="3.40.50.300">
    <property type="entry name" value="P-loop containing nucleotide triphosphate hydrolases"/>
    <property type="match status" value="1"/>
</dbReference>
<dbReference type="Pfam" id="PF00271">
    <property type="entry name" value="Helicase_C"/>
    <property type="match status" value="1"/>
</dbReference>
<sequence>MGLWATAAWRSLVGINLMREGLDIPECGFVAILDADKEGFLRSETSLIQTLGRAARNVDGKVILYRETGDVRKLLKQLAPIDASLRAREEPRFTTSDEACWTRFGQGLSAAERAQLRGVLGR</sequence>
<dbReference type="InterPro" id="IPR001650">
    <property type="entry name" value="Helicase_C-like"/>
</dbReference>
<dbReference type="EMBL" id="CP022098">
    <property type="protein sequence ID" value="ATB36305.1"/>
    <property type="molecule type" value="Genomic_DNA"/>
</dbReference>
<dbReference type="PANTHER" id="PTHR24029:SF0">
    <property type="entry name" value="UVRABC SYSTEM PROTEIN B"/>
    <property type="match status" value="1"/>
</dbReference>
<feature type="domain" description="Helicase C-terminal" evidence="1">
    <location>
        <begin position="1"/>
        <end position="99"/>
    </location>
</feature>
<dbReference type="GO" id="GO:0009380">
    <property type="term" value="C:excinuclease repair complex"/>
    <property type="evidence" value="ECO:0007669"/>
    <property type="project" value="InterPro"/>
</dbReference>
<dbReference type="InterPro" id="IPR004807">
    <property type="entry name" value="UvrB"/>
</dbReference>
<gene>
    <name evidence="2" type="ORF">CYFUS_001719</name>
</gene>
<reference evidence="2 3" key="1">
    <citation type="submission" date="2017-06" db="EMBL/GenBank/DDBJ databases">
        <title>Sequencing and comparative analysis of myxobacterial genomes.</title>
        <authorList>
            <person name="Rupp O."/>
            <person name="Goesmann A."/>
            <person name="Sogaard-Andersen L."/>
        </authorList>
    </citation>
    <scope>NUCLEOTIDE SEQUENCE [LARGE SCALE GENOMIC DNA]</scope>
    <source>
        <strain evidence="2 3">DSM 52655</strain>
    </source>
</reference>
<dbReference type="GO" id="GO:0016887">
    <property type="term" value="F:ATP hydrolysis activity"/>
    <property type="evidence" value="ECO:0007669"/>
    <property type="project" value="InterPro"/>
</dbReference>
<name>A0A250IX48_9BACT</name>
<dbReference type="PANTHER" id="PTHR24029">
    <property type="entry name" value="UVRABC SYSTEM PROTEIN B"/>
    <property type="match status" value="1"/>
</dbReference>
<organism evidence="2 3">
    <name type="scientific">Cystobacter fuscus</name>
    <dbReference type="NCBI Taxonomy" id="43"/>
    <lineage>
        <taxon>Bacteria</taxon>
        <taxon>Pseudomonadati</taxon>
        <taxon>Myxococcota</taxon>
        <taxon>Myxococcia</taxon>
        <taxon>Myxococcales</taxon>
        <taxon>Cystobacterineae</taxon>
        <taxon>Archangiaceae</taxon>
        <taxon>Cystobacter</taxon>
    </lineage>
</organism>
<proteinExistence type="predicted"/>